<dbReference type="STRING" id="7395.A0A1A9VK86"/>
<evidence type="ECO:0000313" key="7">
    <source>
        <dbReference type="EnsemblMetazoa" id="GAUT039682-PA"/>
    </source>
</evidence>
<feature type="transmembrane region" description="Helical" evidence="5">
    <location>
        <begin position="78"/>
        <end position="99"/>
    </location>
</feature>
<keyword evidence="3" id="KW-0808">Transferase</keyword>
<dbReference type="EC" id="2.3.1.51" evidence="2"/>
<keyword evidence="5" id="KW-1133">Transmembrane helix</keyword>
<dbReference type="CDD" id="cd07989">
    <property type="entry name" value="LPLAT_AGPAT-like"/>
    <property type="match status" value="1"/>
</dbReference>
<evidence type="ECO:0000256" key="5">
    <source>
        <dbReference type="SAM" id="Phobius"/>
    </source>
</evidence>
<evidence type="ECO:0000313" key="8">
    <source>
        <dbReference type="Proteomes" id="UP000078200"/>
    </source>
</evidence>
<dbReference type="PANTHER" id="PTHR10434">
    <property type="entry name" value="1-ACYL-SN-GLYCEROL-3-PHOSPHATE ACYLTRANSFERASE"/>
    <property type="match status" value="1"/>
</dbReference>
<sequence length="154" mass="17599">MKKAVFILKRELKWIPFIGLHLIALKMIFINRSDGISSMRHIIKLAKMRIKENRNIIIFPEGTRTTINQNIKYQPGIAALYSVLSVPVLPVALNTGLFWPKSILSLRKNPGKAVIEILPPIYPGLNKNEFLQNLEKIIEERSSRLTIEKTDIAN</sequence>
<dbReference type="SMART" id="SM00563">
    <property type="entry name" value="PlsC"/>
    <property type="match status" value="1"/>
</dbReference>
<dbReference type="VEuPathDB" id="VectorBase:GAUT039682"/>
<reference evidence="7" key="1">
    <citation type="submission" date="2020-05" db="UniProtKB">
        <authorList>
            <consortium name="EnsemblMetazoa"/>
        </authorList>
    </citation>
    <scope>IDENTIFICATION</scope>
    <source>
        <strain evidence="7">TTRI</strain>
    </source>
</reference>
<dbReference type="SUPFAM" id="SSF69593">
    <property type="entry name" value="Glycerol-3-phosphate (1)-acyltransferase"/>
    <property type="match status" value="1"/>
</dbReference>
<keyword evidence="4" id="KW-0012">Acyltransferase</keyword>
<dbReference type="Pfam" id="PF01553">
    <property type="entry name" value="Acyltransferase"/>
    <property type="match status" value="1"/>
</dbReference>
<evidence type="ECO:0000256" key="2">
    <source>
        <dbReference type="ARBA" id="ARBA00013211"/>
    </source>
</evidence>
<name>A0A1A9VK86_GLOAU</name>
<accession>A0A1A9VK86</accession>
<evidence type="ECO:0000256" key="4">
    <source>
        <dbReference type="ARBA" id="ARBA00023315"/>
    </source>
</evidence>
<feature type="domain" description="Phospholipid/glycerol acyltransferase" evidence="6">
    <location>
        <begin position="3"/>
        <end position="96"/>
    </location>
</feature>
<evidence type="ECO:0000256" key="1">
    <source>
        <dbReference type="ARBA" id="ARBA00004728"/>
    </source>
</evidence>
<dbReference type="GO" id="GO:0003841">
    <property type="term" value="F:1-acylglycerol-3-phosphate O-acyltransferase activity"/>
    <property type="evidence" value="ECO:0007669"/>
    <property type="project" value="UniProtKB-EC"/>
</dbReference>
<comment type="pathway">
    <text evidence="1">Phospholipid metabolism; CDP-diacylglycerol biosynthesis; CDP-diacylglycerol from sn-glycerol 3-phosphate: step 2/3.</text>
</comment>
<evidence type="ECO:0000259" key="6">
    <source>
        <dbReference type="SMART" id="SM00563"/>
    </source>
</evidence>
<dbReference type="PANTHER" id="PTHR10434:SF40">
    <property type="entry name" value="1-ACYL-SN-GLYCEROL-3-PHOSPHATE ACYLTRANSFERASE"/>
    <property type="match status" value="1"/>
</dbReference>
<dbReference type="EnsemblMetazoa" id="GAUT039682-RA">
    <property type="protein sequence ID" value="GAUT039682-PA"/>
    <property type="gene ID" value="GAUT039682"/>
</dbReference>
<keyword evidence="8" id="KW-1185">Reference proteome</keyword>
<dbReference type="InterPro" id="IPR002123">
    <property type="entry name" value="Plipid/glycerol_acylTrfase"/>
</dbReference>
<protein>
    <recommendedName>
        <fullName evidence="2">1-acylglycerol-3-phosphate O-acyltransferase</fullName>
        <ecNumber evidence="2">2.3.1.51</ecNumber>
    </recommendedName>
</protein>
<organism evidence="7 8">
    <name type="scientific">Glossina austeni</name>
    <name type="common">Savannah tsetse fly</name>
    <dbReference type="NCBI Taxonomy" id="7395"/>
    <lineage>
        <taxon>Eukaryota</taxon>
        <taxon>Metazoa</taxon>
        <taxon>Ecdysozoa</taxon>
        <taxon>Arthropoda</taxon>
        <taxon>Hexapoda</taxon>
        <taxon>Insecta</taxon>
        <taxon>Pterygota</taxon>
        <taxon>Neoptera</taxon>
        <taxon>Endopterygota</taxon>
        <taxon>Diptera</taxon>
        <taxon>Brachycera</taxon>
        <taxon>Muscomorpha</taxon>
        <taxon>Hippoboscoidea</taxon>
        <taxon>Glossinidae</taxon>
        <taxon>Glossina</taxon>
    </lineage>
</organism>
<dbReference type="AlphaFoldDB" id="A0A1A9VK86"/>
<evidence type="ECO:0000256" key="3">
    <source>
        <dbReference type="ARBA" id="ARBA00022679"/>
    </source>
</evidence>
<keyword evidence="5" id="KW-0472">Membrane</keyword>
<proteinExistence type="predicted"/>
<keyword evidence="5" id="KW-0812">Transmembrane</keyword>
<dbReference type="Proteomes" id="UP000078200">
    <property type="component" value="Unassembled WGS sequence"/>
</dbReference>
<dbReference type="GO" id="GO:0006654">
    <property type="term" value="P:phosphatidic acid biosynthetic process"/>
    <property type="evidence" value="ECO:0007669"/>
    <property type="project" value="TreeGrafter"/>
</dbReference>